<sequence>MDRKARYMRQTCDELRRAAENELHFLAQGRGLLLEGDDGQARDVIPSMPMQSATTYMVTPEMARFEAGSNIDGFSGGSMVFPSAVVGMNDIFDAPLLYQLSHPLHGAVDQPSLFRASGQT</sequence>
<accession>A0A1Y1YR83</accession>
<comment type="caution">
    <text evidence="1">The sequence shown here is derived from an EMBL/GenBank/DDBJ whole genome shotgun (WGS) entry which is preliminary data.</text>
</comment>
<keyword evidence="2" id="KW-1185">Reference proteome</keyword>
<dbReference type="Proteomes" id="UP000193144">
    <property type="component" value="Unassembled WGS sequence"/>
</dbReference>
<dbReference type="AlphaFoldDB" id="A0A1Y1YR83"/>
<reference evidence="1 2" key="1">
    <citation type="submission" date="2016-07" db="EMBL/GenBank/DDBJ databases">
        <title>Pervasive Adenine N6-methylation of Active Genes in Fungi.</title>
        <authorList>
            <consortium name="DOE Joint Genome Institute"/>
            <person name="Mondo S.J."/>
            <person name="Dannebaum R.O."/>
            <person name="Kuo R.C."/>
            <person name="Labutti K."/>
            <person name="Haridas S."/>
            <person name="Kuo A."/>
            <person name="Salamov A."/>
            <person name="Ahrendt S.R."/>
            <person name="Lipzen A."/>
            <person name="Sullivan W."/>
            <person name="Andreopoulos W.B."/>
            <person name="Clum A."/>
            <person name="Lindquist E."/>
            <person name="Daum C."/>
            <person name="Ramamoorthy G.K."/>
            <person name="Gryganskyi A."/>
            <person name="Culley D."/>
            <person name="Magnuson J.K."/>
            <person name="James T.Y."/>
            <person name="O'Malley M.A."/>
            <person name="Stajich J.E."/>
            <person name="Spatafora J.W."/>
            <person name="Visel A."/>
            <person name="Grigoriev I.V."/>
        </authorList>
    </citation>
    <scope>NUCLEOTIDE SEQUENCE [LARGE SCALE GENOMIC DNA]</scope>
    <source>
        <strain evidence="1 2">CBS 115471</strain>
    </source>
</reference>
<proteinExistence type="predicted"/>
<organism evidence="1 2">
    <name type="scientific">Clohesyomyces aquaticus</name>
    <dbReference type="NCBI Taxonomy" id="1231657"/>
    <lineage>
        <taxon>Eukaryota</taxon>
        <taxon>Fungi</taxon>
        <taxon>Dikarya</taxon>
        <taxon>Ascomycota</taxon>
        <taxon>Pezizomycotina</taxon>
        <taxon>Dothideomycetes</taxon>
        <taxon>Pleosporomycetidae</taxon>
        <taxon>Pleosporales</taxon>
        <taxon>Lindgomycetaceae</taxon>
        <taxon>Clohesyomyces</taxon>
    </lineage>
</organism>
<feature type="non-terminal residue" evidence="1">
    <location>
        <position position="120"/>
    </location>
</feature>
<dbReference type="OrthoDB" id="5146538at2759"/>
<protein>
    <submittedName>
        <fullName evidence="1">Uncharacterized protein</fullName>
    </submittedName>
</protein>
<dbReference type="EMBL" id="MCFA01000182">
    <property type="protein sequence ID" value="ORY00533.1"/>
    <property type="molecule type" value="Genomic_DNA"/>
</dbReference>
<evidence type="ECO:0000313" key="2">
    <source>
        <dbReference type="Proteomes" id="UP000193144"/>
    </source>
</evidence>
<gene>
    <name evidence="1" type="ORF">BCR34DRAFT_463072</name>
</gene>
<evidence type="ECO:0000313" key="1">
    <source>
        <dbReference type="EMBL" id="ORY00533.1"/>
    </source>
</evidence>
<name>A0A1Y1YR83_9PLEO</name>